<dbReference type="SUPFAM" id="SSF55729">
    <property type="entry name" value="Acyl-CoA N-acyltransferases (Nat)"/>
    <property type="match status" value="1"/>
</dbReference>
<evidence type="ECO:0000259" key="2">
    <source>
        <dbReference type="PROSITE" id="PS51186"/>
    </source>
</evidence>
<evidence type="ECO:0000313" key="4">
    <source>
        <dbReference type="Proteomes" id="UP000256695"/>
    </source>
</evidence>
<sequence>MQEITNKDLLEVEQLYCKSIAQNPDGFIQRLDLLPNIKDFILTTKKQGGNFFSLRLEEEIIGMCGLIKKDDLVVELCKFHIKDIYQGRGFGGKMLDFVQEYAKIKGYKKLILHVSKSQERAITLYKKYLFKITSEEICEVILQETIYTYPTLFMEKIL</sequence>
<dbReference type="InterPro" id="IPR000182">
    <property type="entry name" value="GNAT_dom"/>
</dbReference>
<dbReference type="PANTHER" id="PTHR13947:SF37">
    <property type="entry name" value="LD18367P"/>
    <property type="match status" value="1"/>
</dbReference>
<dbReference type="PANTHER" id="PTHR13947">
    <property type="entry name" value="GNAT FAMILY N-ACETYLTRANSFERASE"/>
    <property type="match status" value="1"/>
</dbReference>
<dbReference type="InterPro" id="IPR016181">
    <property type="entry name" value="Acyl_CoA_acyltransferase"/>
</dbReference>
<accession>A0A3D8JBI9</accession>
<protein>
    <submittedName>
        <fullName evidence="3">GNAT family N-acetyltransferase</fullName>
    </submittedName>
</protein>
<evidence type="ECO:0000313" key="3">
    <source>
        <dbReference type="EMBL" id="RDU74690.1"/>
    </source>
</evidence>
<dbReference type="InterPro" id="IPR050769">
    <property type="entry name" value="NAT_camello-type"/>
</dbReference>
<evidence type="ECO:0000256" key="1">
    <source>
        <dbReference type="ARBA" id="ARBA00022679"/>
    </source>
</evidence>
<proteinExistence type="predicted"/>
<dbReference type="GO" id="GO:0008080">
    <property type="term" value="F:N-acetyltransferase activity"/>
    <property type="evidence" value="ECO:0007669"/>
    <property type="project" value="InterPro"/>
</dbReference>
<keyword evidence="4" id="KW-1185">Reference proteome</keyword>
<gene>
    <name evidence="3" type="ORF">CQA57_00055</name>
</gene>
<feature type="domain" description="N-acetyltransferase" evidence="2">
    <location>
        <begin position="1"/>
        <end position="158"/>
    </location>
</feature>
<dbReference type="PROSITE" id="PS51186">
    <property type="entry name" value="GNAT"/>
    <property type="match status" value="1"/>
</dbReference>
<comment type="caution">
    <text evidence="3">The sequence shown here is derived from an EMBL/GenBank/DDBJ whole genome shotgun (WGS) entry which is preliminary data.</text>
</comment>
<keyword evidence="1 3" id="KW-0808">Transferase</keyword>
<dbReference type="Proteomes" id="UP000256695">
    <property type="component" value="Unassembled WGS sequence"/>
</dbReference>
<organism evidence="3 4">
    <name type="scientific">Helicobacter anseris</name>
    <dbReference type="NCBI Taxonomy" id="375926"/>
    <lineage>
        <taxon>Bacteria</taxon>
        <taxon>Pseudomonadati</taxon>
        <taxon>Campylobacterota</taxon>
        <taxon>Epsilonproteobacteria</taxon>
        <taxon>Campylobacterales</taxon>
        <taxon>Helicobacteraceae</taxon>
        <taxon>Helicobacter</taxon>
    </lineage>
</organism>
<dbReference type="CDD" id="cd04301">
    <property type="entry name" value="NAT_SF"/>
    <property type="match status" value="1"/>
</dbReference>
<name>A0A3D8JBI9_9HELI</name>
<dbReference type="OrthoDB" id="273614at2"/>
<reference evidence="3 4" key="1">
    <citation type="submission" date="2018-04" db="EMBL/GenBank/DDBJ databases">
        <title>Novel Campyloabacter and Helicobacter Species and Strains.</title>
        <authorList>
            <person name="Mannion A.J."/>
            <person name="Shen Z."/>
            <person name="Fox J.G."/>
        </authorList>
    </citation>
    <scope>NUCLEOTIDE SEQUENCE [LARGE SCALE GENOMIC DNA]</scope>
    <source>
        <strain evidence="3 4">MIT 04-9362</strain>
    </source>
</reference>
<dbReference type="EMBL" id="NXLX01000001">
    <property type="protein sequence ID" value="RDU74690.1"/>
    <property type="molecule type" value="Genomic_DNA"/>
</dbReference>
<dbReference type="Gene3D" id="3.40.630.30">
    <property type="match status" value="1"/>
</dbReference>
<dbReference type="AlphaFoldDB" id="A0A3D8JBI9"/>
<dbReference type="Pfam" id="PF00583">
    <property type="entry name" value="Acetyltransf_1"/>
    <property type="match status" value="1"/>
</dbReference>